<dbReference type="InterPro" id="IPR050639">
    <property type="entry name" value="SSR_resolvase"/>
</dbReference>
<dbReference type="InterPro" id="IPR006119">
    <property type="entry name" value="Resolv_N"/>
</dbReference>
<dbReference type="Proteomes" id="UP000184310">
    <property type="component" value="Unassembled WGS sequence"/>
</dbReference>
<evidence type="ECO:0000259" key="2">
    <source>
        <dbReference type="PROSITE" id="PS51736"/>
    </source>
</evidence>
<dbReference type="Gene3D" id="3.40.50.1390">
    <property type="entry name" value="Resolvase, N-terminal catalytic domain"/>
    <property type="match status" value="1"/>
</dbReference>
<feature type="domain" description="Recombinase" evidence="3">
    <location>
        <begin position="167"/>
        <end position="309"/>
    </location>
</feature>
<feature type="coiled-coil region" evidence="1">
    <location>
        <begin position="394"/>
        <end position="463"/>
    </location>
</feature>
<evidence type="ECO:0000313" key="4">
    <source>
        <dbReference type="EMBL" id="SHJ73646.1"/>
    </source>
</evidence>
<name>A0A1M6LR46_9CLOT</name>
<dbReference type="GO" id="GO:0000150">
    <property type="term" value="F:DNA strand exchange activity"/>
    <property type="evidence" value="ECO:0007669"/>
    <property type="project" value="InterPro"/>
</dbReference>
<dbReference type="InterPro" id="IPR025827">
    <property type="entry name" value="Zn_ribbon_recom_dom"/>
</dbReference>
<dbReference type="PANTHER" id="PTHR30461">
    <property type="entry name" value="DNA-INVERTASE FROM LAMBDOID PROPHAGE"/>
    <property type="match status" value="1"/>
</dbReference>
<feature type="domain" description="Resolvase/invertase-type recombinase catalytic" evidence="2">
    <location>
        <begin position="6"/>
        <end position="159"/>
    </location>
</feature>
<dbReference type="InterPro" id="IPR038109">
    <property type="entry name" value="DNA_bind_recomb_sf"/>
</dbReference>
<dbReference type="PROSITE" id="PS51736">
    <property type="entry name" value="RECOMBINASES_3"/>
    <property type="match status" value="1"/>
</dbReference>
<dbReference type="EMBL" id="FQZB01000010">
    <property type="protein sequence ID" value="SHJ73646.1"/>
    <property type="molecule type" value="Genomic_DNA"/>
</dbReference>
<evidence type="ECO:0000256" key="1">
    <source>
        <dbReference type="SAM" id="Coils"/>
    </source>
</evidence>
<reference evidence="4 5" key="1">
    <citation type="submission" date="2016-11" db="EMBL/GenBank/DDBJ databases">
        <authorList>
            <person name="Jaros S."/>
            <person name="Januszkiewicz K."/>
            <person name="Wedrychowicz H."/>
        </authorList>
    </citation>
    <scope>NUCLEOTIDE SEQUENCE [LARGE SCALE GENOMIC DNA]</scope>
    <source>
        <strain evidence="4 5">DSM 21758</strain>
    </source>
</reference>
<dbReference type="OrthoDB" id="9804620at2"/>
<evidence type="ECO:0000313" key="5">
    <source>
        <dbReference type="Proteomes" id="UP000184310"/>
    </source>
</evidence>
<dbReference type="Pfam" id="PF07508">
    <property type="entry name" value="Recombinase"/>
    <property type="match status" value="1"/>
</dbReference>
<organism evidence="4 5">
    <name type="scientific">Clostridium cavendishii DSM 21758</name>
    <dbReference type="NCBI Taxonomy" id="1121302"/>
    <lineage>
        <taxon>Bacteria</taxon>
        <taxon>Bacillati</taxon>
        <taxon>Bacillota</taxon>
        <taxon>Clostridia</taxon>
        <taxon>Eubacteriales</taxon>
        <taxon>Clostridiaceae</taxon>
        <taxon>Clostridium</taxon>
    </lineage>
</organism>
<dbReference type="SUPFAM" id="SSF53041">
    <property type="entry name" value="Resolvase-like"/>
    <property type="match status" value="1"/>
</dbReference>
<proteinExistence type="predicted"/>
<dbReference type="InterPro" id="IPR011109">
    <property type="entry name" value="DNA_bind_recombinase_dom"/>
</dbReference>
<dbReference type="PROSITE" id="PS51737">
    <property type="entry name" value="RECOMBINASE_DNA_BIND"/>
    <property type="match status" value="1"/>
</dbReference>
<dbReference type="Gene3D" id="3.90.1750.20">
    <property type="entry name" value="Putative Large Serine Recombinase, Chain B, Domain 2"/>
    <property type="match status" value="1"/>
</dbReference>
<protein>
    <submittedName>
        <fullName evidence="4">Site-specific DNA recombinase</fullName>
    </submittedName>
</protein>
<evidence type="ECO:0000259" key="3">
    <source>
        <dbReference type="PROSITE" id="PS51737"/>
    </source>
</evidence>
<gene>
    <name evidence="4" type="ORF">SAMN02745163_02463</name>
</gene>
<dbReference type="AlphaFoldDB" id="A0A1M6LR46"/>
<dbReference type="STRING" id="1121302.SAMN02745163_02463"/>
<dbReference type="InterPro" id="IPR036162">
    <property type="entry name" value="Resolvase-like_N_sf"/>
</dbReference>
<dbReference type="Pfam" id="PF13408">
    <property type="entry name" value="Zn_ribbon_recom"/>
    <property type="match status" value="1"/>
</dbReference>
<keyword evidence="5" id="KW-1185">Reference proteome</keyword>
<dbReference type="PANTHER" id="PTHR30461:SF23">
    <property type="entry name" value="DNA RECOMBINASE-RELATED"/>
    <property type="match status" value="1"/>
</dbReference>
<keyword evidence="1" id="KW-0175">Coiled coil</keyword>
<dbReference type="GO" id="GO:0003677">
    <property type="term" value="F:DNA binding"/>
    <property type="evidence" value="ECO:0007669"/>
    <property type="project" value="InterPro"/>
</dbReference>
<dbReference type="SMART" id="SM00857">
    <property type="entry name" value="Resolvase"/>
    <property type="match status" value="1"/>
</dbReference>
<accession>A0A1M6LR46</accession>
<dbReference type="RefSeq" id="WP_072987909.1">
    <property type="nucleotide sequence ID" value="NZ_FQZB01000010.1"/>
</dbReference>
<dbReference type="Pfam" id="PF00239">
    <property type="entry name" value="Resolvase"/>
    <property type="match status" value="1"/>
</dbReference>
<sequence>MKKIWNIAIYARVSTDKKEQSESIPAQVDSLKKWVLDKSKTDVESIYNLVEIYEDQGFSGSNFERASFIKMKDAIEAGKINMVVTRDLSRFSRNYVMAGYYLEDYFKVNGIRFISVLDNVDTNNEFDDIIPFKNILNEMYVKDCSRRIKDALKQRMLRGSSIASKPPYGYKFDTLYEGNVKTIKLIPADDITTEVVKDIFKYYLSGWGAGKIATELNKRGIEPPSARIKNFAKSKFGLWNANTILSILKNPKYGGYMVQQRFKKVSYKIKKVKTTDKDQWVLGGEFEGIIDKNTFNEVQRLIKVRAKKNRHKGELHLFSTVLQCGDCGGSMCYRKSYEGYKCSNSQRGGGRCTAHSVKEEYLKSILKEELKRLVEEKIDKDKLCDDINKELSKENNDDKELKNIEKELKKLDKKISIIYEDKLNGVINERNFKGIIADIESKQKKLEIRKEQIISRINDTRKQEEIFESYRGYIDKILEFDDFDRETVEKIAKKIVVLKKDGKNKLEIFLNFNN</sequence>